<reference evidence="2 4" key="2">
    <citation type="submission" date="2015-10" db="EMBL/GenBank/DDBJ databases">
        <title>A novel member of the family Ruminococcaceae isolated from human faeces.</title>
        <authorList>
            <person name="Shkoporov A.N."/>
            <person name="Chaplin A.V."/>
            <person name="Motuzova O.V."/>
            <person name="Kafarskaia L.I."/>
            <person name="Efimov B.A."/>
        </authorList>
    </citation>
    <scope>NUCLEOTIDE SEQUENCE [LARGE SCALE GENOMIC DNA]</scope>
    <source>
        <strain evidence="2 4">668</strain>
    </source>
</reference>
<dbReference type="EMBL" id="LMUA01000009">
    <property type="protein sequence ID" value="KUE76428.1"/>
    <property type="molecule type" value="Genomic_DNA"/>
</dbReference>
<keyword evidence="3" id="KW-1185">Reference proteome</keyword>
<comment type="caution">
    <text evidence="1">The sequence shown here is derived from an EMBL/GenBank/DDBJ whole genome shotgun (WGS) entry which is preliminary data.</text>
</comment>
<protein>
    <submittedName>
        <fullName evidence="1">Uncharacterized protein</fullName>
    </submittedName>
</protein>
<evidence type="ECO:0000313" key="2">
    <source>
        <dbReference type="EMBL" id="KUE76428.1"/>
    </source>
</evidence>
<gene>
    <name evidence="2" type="ORF">ASJ35_08140</name>
    <name evidence="1" type="ORF">TQ39_14710</name>
</gene>
<organism evidence="1 3">
    <name type="scientific">Ruthenibacterium lactatiformans</name>
    <dbReference type="NCBI Taxonomy" id="1550024"/>
    <lineage>
        <taxon>Bacteria</taxon>
        <taxon>Bacillati</taxon>
        <taxon>Bacillota</taxon>
        <taxon>Clostridia</taxon>
        <taxon>Eubacteriales</taxon>
        <taxon>Oscillospiraceae</taxon>
        <taxon>Ruthenibacterium</taxon>
    </lineage>
</organism>
<evidence type="ECO:0000313" key="1">
    <source>
        <dbReference type="EMBL" id="KJF39029.1"/>
    </source>
</evidence>
<dbReference type="AlphaFoldDB" id="A0A0D8IWZ8"/>
<reference evidence="1" key="1">
    <citation type="submission" date="2015-02" db="EMBL/GenBank/DDBJ databases">
        <title>A novel member of the family Ruminococcaceae isolated from human feces.</title>
        <authorList>
            <person name="Shkoporov A.N."/>
            <person name="Chaplin A.V."/>
            <person name="Motuzova O.V."/>
            <person name="Kafarskaia L.I."/>
            <person name="Khokhlova E.V."/>
            <person name="Efimov B.A."/>
        </authorList>
    </citation>
    <scope>NUCLEOTIDE SEQUENCE [LARGE SCALE GENOMIC DNA]</scope>
    <source>
        <strain evidence="1">585-1</strain>
    </source>
</reference>
<dbReference type="EMBL" id="JXXK01000025">
    <property type="protein sequence ID" value="KJF39029.1"/>
    <property type="molecule type" value="Genomic_DNA"/>
</dbReference>
<accession>A0A0W7TRG0</accession>
<evidence type="ECO:0000313" key="3">
    <source>
        <dbReference type="Proteomes" id="UP000032483"/>
    </source>
</evidence>
<sequence>MCGAHAQPRKRQLWGLLYHMTGPLKSTNLSQKICSARAFPFSRLHRWRFFHFPLYFRKKRHSFSKELRRFSPN</sequence>
<name>A0A0D8IWZ8_9FIRM</name>
<accession>A0A0D8IWZ8</accession>
<proteinExistence type="predicted"/>
<evidence type="ECO:0000313" key="4">
    <source>
        <dbReference type="Proteomes" id="UP000053433"/>
    </source>
</evidence>
<dbReference type="Proteomes" id="UP000032483">
    <property type="component" value="Unassembled WGS sequence"/>
</dbReference>
<dbReference type="Proteomes" id="UP000053433">
    <property type="component" value="Unassembled WGS sequence"/>
</dbReference>